<protein>
    <submittedName>
        <fullName evidence="1">Uncharacterized protein</fullName>
    </submittedName>
</protein>
<name>A0ABV3DLH5_9ACTN</name>
<proteinExistence type="predicted"/>
<keyword evidence="2" id="KW-1185">Reference proteome</keyword>
<evidence type="ECO:0000313" key="1">
    <source>
        <dbReference type="EMBL" id="MEU8136057.1"/>
    </source>
</evidence>
<gene>
    <name evidence="1" type="ORF">AB0C36_21400</name>
</gene>
<dbReference type="RefSeq" id="WP_358356289.1">
    <property type="nucleotide sequence ID" value="NZ_JBEZFP010000055.1"/>
</dbReference>
<organism evidence="1 2">
    <name type="scientific">Streptodolium elevatio</name>
    <dbReference type="NCBI Taxonomy" id="3157996"/>
    <lineage>
        <taxon>Bacteria</taxon>
        <taxon>Bacillati</taxon>
        <taxon>Actinomycetota</taxon>
        <taxon>Actinomycetes</taxon>
        <taxon>Kitasatosporales</taxon>
        <taxon>Streptomycetaceae</taxon>
        <taxon>Streptodolium</taxon>
    </lineage>
</organism>
<dbReference type="EMBL" id="JBEZFP010000055">
    <property type="protein sequence ID" value="MEU8136057.1"/>
    <property type="molecule type" value="Genomic_DNA"/>
</dbReference>
<dbReference type="Proteomes" id="UP001551482">
    <property type="component" value="Unassembled WGS sequence"/>
</dbReference>
<comment type="caution">
    <text evidence="1">The sequence shown here is derived from an EMBL/GenBank/DDBJ whole genome shotgun (WGS) entry which is preliminary data.</text>
</comment>
<evidence type="ECO:0000313" key="2">
    <source>
        <dbReference type="Proteomes" id="UP001551482"/>
    </source>
</evidence>
<sequence>MSANPRFEYTDTDGVRITFDPDITEDVLRVVIRVGRESVAVPVSDIGFLTGALEEIAETIRWEADGA</sequence>
<accession>A0ABV3DLH5</accession>
<reference evidence="1 2" key="1">
    <citation type="submission" date="2024-06" db="EMBL/GenBank/DDBJ databases">
        <title>The Natural Products Discovery Center: Release of the First 8490 Sequenced Strains for Exploring Actinobacteria Biosynthetic Diversity.</title>
        <authorList>
            <person name="Kalkreuter E."/>
            <person name="Kautsar S.A."/>
            <person name="Yang D."/>
            <person name="Bader C.D."/>
            <person name="Teijaro C.N."/>
            <person name="Fluegel L."/>
            <person name="Davis C.M."/>
            <person name="Simpson J.R."/>
            <person name="Lauterbach L."/>
            <person name="Steele A.D."/>
            <person name="Gui C."/>
            <person name="Meng S."/>
            <person name="Li G."/>
            <person name="Viehrig K."/>
            <person name="Ye F."/>
            <person name="Su P."/>
            <person name="Kiefer A.F."/>
            <person name="Nichols A."/>
            <person name="Cepeda A.J."/>
            <person name="Yan W."/>
            <person name="Fan B."/>
            <person name="Jiang Y."/>
            <person name="Adhikari A."/>
            <person name="Zheng C.-J."/>
            <person name="Schuster L."/>
            <person name="Cowan T.M."/>
            <person name="Smanski M.J."/>
            <person name="Chevrette M.G."/>
            <person name="De Carvalho L.P.S."/>
            <person name="Shen B."/>
        </authorList>
    </citation>
    <scope>NUCLEOTIDE SEQUENCE [LARGE SCALE GENOMIC DNA]</scope>
    <source>
        <strain evidence="1 2">NPDC048946</strain>
    </source>
</reference>